<gene>
    <name evidence="1" type="ORF">BB934_04915</name>
</gene>
<organism evidence="1">
    <name type="scientific">Microvirga ossetica</name>
    <dbReference type="NCBI Taxonomy" id="1882682"/>
    <lineage>
        <taxon>Bacteria</taxon>
        <taxon>Pseudomonadati</taxon>
        <taxon>Pseudomonadota</taxon>
        <taxon>Alphaproteobacteria</taxon>
        <taxon>Hyphomicrobiales</taxon>
        <taxon>Methylobacteriaceae</taxon>
        <taxon>Microvirga</taxon>
    </lineage>
</organism>
<dbReference type="RefSeq" id="WP_099508641.1">
    <property type="nucleotide sequence ID" value="NZ_CP016616.1"/>
</dbReference>
<dbReference type="OrthoDB" id="9780674at2"/>
<dbReference type="PANTHER" id="PTHR42110:SF1">
    <property type="entry name" value="L-ASPARAGINASE, PUTATIVE (AFU_ORTHOLOGUE AFUA_3G11890)-RELATED"/>
    <property type="match status" value="1"/>
</dbReference>
<accession>A0A1B2ECE0</accession>
<name>A0A1B2ECE0_9HYPH</name>
<evidence type="ECO:0000313" key="1">
    <source>
        <dbReference type="EMBL" id="ANY77654.1"/>
    </source>
</evidence>
<dbReference type="EMBL" id="CP016616">
    <property type="protein sequence ID" value="ANY77654.1"/>
    <property type="molecule type" value="Genomic_DNA"/>
</dbReference>
<dbReference type="KEGG" id="moc:BB934_04915"/>
<dbReference type="Pfam" id="PF06089">
    <property type="entry name" value="Asparaginase_II"/>
    <property type="match status" value="1"/>
</dbReference>
<dbReference type="AlphaFoldDB" id="A0A1B2ECE0"/>
<sequence length="337" mass="35169">MNNPFLVEVTRGHLVESRHRGSVSVVDAEGAAVLSIGDVDRRVFPRSAVKALQALPLVESGIADKYGLTDQEIALACASHAGEPEHVAAAKSMLAKAGQDVGCLECGTHWPMSEAASRALAAKGASPNALHNNCSGKHAGFICLACGEGRDPKGYIGADHPVQRSVREAMEEITGACHTVEKSGIDGCSIPTYAIPLPSLAFGFARFGTGAGLPGAGKAAAARIRKAVARHPFMVAGTGLFDTRLMELLGERAFVKVGAEGVYCAAFPELGYGVALKAEDGNARAAEAMMAGLVLRFLNLAYDERKAVEALAHPVLRNRNGMEVGQLRVSSEILGTA</sequence>
<dbReference type="InterPro" id="IPR010349">
    <property type="entry name" value="Asparaginase_II"/>
</dbReference>
<protein>
    <submittedName>
        <fullName evidence="1">Asparaginase</fullName>
    </submittedName>
</protein>
<reference evidence="1" key="1">
    <citation type="submission" date="2016-07" db="EMBL/GenBank/DDBJ databases">
        <title>Microvirga ossetica sp. nov. a new species of rhizobia isolated from root nodules of the legume species Vicia alpestris Steven originated from North Ossetia region in the Caucasus.</title>
        <authorList>
            <person name="Safronova V.I."/>
            <person name="Kuznetsova I.G."/>
            <person name="Sazanova A.L."/>
            <person name="Belimov A."/>
            <person name="Andronov E."/>
            <person name="Osledkin Y.S."/>
            <person name="Onishchuk O.P."/>
            <person name="Kurchak O.N."/>
            <person name="Shaposhnikov A.I."/>
            <person name="Willems A."/>
            <person name="Tikhonovich I.A."/>
        </authorList>
    </citation>
    <scope>NUCLEOTIDE SEQUENCE [LARGE SCALE GENOMIC DNA]</scope>
    <source>
        <strain evidence="1">V5/3M</strain>
    </source>
</reference>
<proteinExistence type="predicted"/>
<dbReference type="PANTHER" id="PTHR42110">
    <property type="entry name" value="L-ASPARAGINASE, PUTATIVE (AFU_ORTHOLOGUE AFUA_3G11890)-RELATED"/>
    <property type="match status" value="1"/>
</dbReference>